<keyword evidence="1" id="KW-0812">Transmembrane</keyword>
<accession>W4GRE1</accession>
<keyword evidence="1" id="KW-0472">Membrane</keyword>
<feature type="transmembrane region" description="Helical" evidence="1">
    <location>
        <begin position="405"/>
        <end position="429"/>
    </location>
</feature>
<evidence type="ECO:0008006" key="5">
    <source>
        <dbReference type="Google" id="ProtNLM"/>
    </source>
</evidence>
<name>W4GRE1_APHAT</name>
<dbReference type="AlphaFoldDB" id="W4GRE1"/>
<protein>
    <recommendedName>
        <fullName evidence="5">Integrase catalytic domain-containing protein</fullName>
    </recommendedName>
</protein>
<evidence type="ECO:0000256" key="1">
    <source>
        <dbReference type="SAM" id="Phobius"/>
    </source>
</evidence>
<evidence type="ECO:0000259" key="2">
    <source>
        <dbReference type="Pfam" id="PF22936"/>
    </source>
</evidence>
<dbReference type="InterPro" id="IPR054722">
    <property type="entry name" value="PolX-like_BBD"/>
</dbReference>
<dbReference type="Pfam" id="PF25597">
    <property type="entry name" value="SH3_retrovirus"/>
    <property type="match status" value="1"/>
</dbReference>
<sequence length="1045" mass="115436">MSLLPTSAQPFVGTPLDESRPLACTLWKTDFLSQLTTRDLAGFYIEPNHVPRGIRLEALKVSKTYLGRDEIDNWEFYVVDISLSDYYRNLRLAEIKAHTAAIHVKAINVEASKKLAAQRYAAHTFLVSAISVYLRRLYQTTMCPYSLFELLKHLRTLKFTEESCIDTLAIELIDLVKRYRVSMTPPFFKLLDASVISSIDYDIHIWNYHTLCAMSDTIINYKELWEVVTNYVSTARAVGTPVVVDDVWVSLRRILTNRLQRASALGDHGSAATIQSRSQFAAPDGSYHALNAFTIPAYAHHDCVKIPGKSCFYCGVANHTLPMCPILKSDYVRNTMRAGFDRTGFDKYGSAPAKKRKRDGLVARVVLVAVEVVKIVTVVVVITVVTVDMDVMTVAMGVALVIETAAVIVLAVTTAALVVMTATANYTIIPSPLNRVLEKPQPSSVLPKVFTTGSAPLFDVFASPPRPPLPLTLAPASALSLAPVTVDPASLPANYGSPVDAGDLDFAEVPSSEVLVTDRLASTHHALPSWLPTATLLPLHRKHPLRWFSNFHHAVSTVFVPIHTFKPSREMAFLPYTRIPATAVTYGPANFPALREHWIIDSGASTSCTPNRDYFSRYAPCVLSLIVGNGARFPVVGYGAISMLVDMSSHHQVDGIGPCTLRLNFGLHCPELQFKLFSVRQASDDDITVRFPARDVCEITTSFGDVLKAPNNVMGLCSFPSQPKVVLTPNSQQLVLRAFGTTVSLMLFKAKHLRGHLCETCAYAKSKRSPFDSSAVFRATSYLALVHTDIWGTQPDSVGGWLCLLHFYETYELFRTDAMSILKHDVGALRHTHPTDIGTLQSDNAKEFEKLDRLIRPKYNTRVASTHLNKMRSLNAISKLDPRAVKTMFVGLPHNRKGYTLLNLHSHARIYSRDVTFWESEFPPSTLLKPPLRIANDLLQILLSPSAFIYDKHLTPSLPAPSVEPPSSQPIMALTVSFINSSPHGHNSMESLVSYSNQPHYALSALASPSFQSTNSVPPSTPMGPLLVYALLADRADNSDPKRLA</sequence>
<feature type="domain" description="Retroviral polymerase SH3-like" evidence="3">
    <location>
        <begin position="878"/>
        <end position="926"/>
    </location>
</feature>
<dbReference type="EMBL" id="KI913122">
    <property type="protein sequence ID" value="ETV82267.1"/>
    <property type="molecule type" value="Genomic_DNA"/>
</dbReference>
<keyword evidence="1" id="KW-1133">Transmembrane helix</keyword>
<evidence type="ECO:0000313" key="4">
    <source>
        <dbReference type="EMBL" id="ETV82267.1"/>
    </source>
</evidence>
<dbReference type="VEuPathDB" id="FungiDB:H257_04966"/>
<dbReference type="InterPro" id="IPR057670">
    <property type="entry name" value="SH3_retrovirus"/>
</dbReference>
<feature type="domain" description="Retrovirus-related Pol polyprotein from transposon TNT 1-94-like beta-barrel" evidence="2">
    <location>
        <begin position="598"/>
        <end position="684"/>
    </location>
</feature>
<reference evidence="4" key="1">
    <citation type="submission" date="2013-12" db="EMBL/GenBank/DDBJ databases">
        <title>The Genome Sequence of Aphanomyces astaci APO3.</title>
        <authorList>
            <consortium name="The Broad Institute Genomics Platform"/>
            <person name="Russ C."/>
            <person name="Tyler B."/>
            <person name="van West P."/>
            <person name="Dieguez-Uribeondo J."/>
            <person name="Young S.K."/>
            <person name="Zeng Q."/>
            <person name="Gargeya S."/>
            <person name="Fitzgerald M."/>
            <person name="Abouelleil A."/>
            <person name="Alvarado L."/>
            <person name="Chapman S.B."/>
            <person name="Gainer-Dewar J."/>
            <person name="Goldberg J."/>
            <person name="Griggs A."/>
            <person name="Gujja S."/>
            <person name="Hansen M."/>
            <person name="Howarth C."/>
            <person name="Imamovic A."/>
            <person name="Ireland A."/>
            <person name="Larimer J."/>
            <person name="McCowan C."/>
            <person name="Murphy C."/>
            <person name="Pearson M."/>
            <person name="Poon T.W."/>
            <person name="Priest M."/>
            <person name="Roberts A."/>
            <person name="Saif S."/>
            <person name="Shea T."/>
            <person name="Sykes S."/>
            <person name="Wortman J."/>
            <person name="Nusbaum C."/>
            <person name="Birren B."/>
        </authorList>
    </citation>
    <scope>NUCLEOTIDE SEQUENCE [LARGE SCALE GENOMIC DNA]</scope>
    <source>
        <strain evidence="4">APO3</strain>
    </source>
</reference>
<gene>
    <name evidence="4" type="ORF">H257_04966</name>
</gene>
<organism evidence="4">
    <name type="scientific">Aphanomyces astaci</name>
    <name type="common">Crayfish plague agent</name>
    <dbReference type="NCBI Taxonomy" id="112090"/>
    <lineage>
        <taxon>Eukaryota</taxon>
        <taxon>Sar</taxon>
        <taxon>Stramenopiles</taxon>
        <taxon>Oomycota</taxon>
        <taxon>Saprolegniomycetes</taxon>
        <taxon>Saprolegniales</taxon>
        <taxon>Verrucalvaceae</taxon>
        <taxon>Aphanomyces</taxon>
    </lineage>
</organism>
<feature type="transmembrane region" description="Helical" evidence="1">
    <location>
        <begin position="361"/>
        <end position="385"/>
    </location>
</feature>
<dbReference type="GeneID" id="20806962"/>
<dbReference type="RefSeq" id="XP_009827936.1">
    <property type="nucleotide sequence ID" value="XM_009829634.1"/>
</dbReference>
<dbReference type="STRING" id="112090.W4GRE1"/>
<evidence type="ECO:0000259" key="3">
    <source>
        <dbReference type="Pfam" id="PF25597"/>
    </source>
</evidence>
<proteinExistence type="predicted"/>
<dbReference type="Pfam" id="PF22936">
    <property type="entry name" value="Pol_BBD"/>
    <property type="match status" value="1"/>
</dbReference>
<dbReference type="OrthoDB" id="120229at2759"/>